<accession>A0ABY3SKW5</accession>
<dbReference type="EMBL" id="CP090978">
    <property type="protein sequence ID" value="UJF33831.1"/>
    <property type="molecule type" value="Genomic_DNA"/>
</dbReference>
<reference evidence="1 2" key="1">
    <citation type="journal article" date="2024" name="Int. J. Syst. Evol. Microbiol.">
        <title>Paenibacillus hexagrammi sp. nov., a novel bacterium isolated from the gut content of Hexagrammos agrammus.</title>
        <authorList>
            <person name="Jung H.K."/>
            <person name="Kim D.G."/>
            <person name="Zin H."/>
            <person name="Park J."/>
            <person name="Jung H."/>
            <person name="Kim Y.O."/>
            <person name="Kong H.J."/>
            <person name="Kim J.W."/>
            <person name="Kim Y.S."/>
        </authorList>
    </citation>
    <scope>NUCLEOTIDE SEQUENCE [LARGE SCALE GENOMIC DNA]</scope>
    <source>
        <strain evidence="1 2">YPD9-1</strain>
    </source>
</reference>
<gene>
    <name evidence="1" type="ORF">L0M14_00750</name>
</gene>
<evidence type="ECO:0000313" key="1">
    <source>
        <dbReference type="EMBL" id="UJF33831.1"/>
    </source>
</evidence>
<dbReference type="Proteomes" id="UP001649230">
    <property type="component" value="Chromosome"/>
</dbReference>
<dbReference type="RefSeq" id="WP_235120222.1">
    <property type="nucleotide sequence ID" value="NZ_CP090978.1"/>
</dbReference>
<keyword evidence="2" id="KW-1185">Reference proteome</keyword>
<sequence>MGNYVCNRSKNIDLKMSNGGFTVFLTVLGLSGSILATTTKEKELILWLLEHDIEVRGLGCGGFDIEDIPWEYANYENEKYFLIKVIEGAKSKLGWDTLDYTPNEEIIFSNLDKFIELVSNYRPANAVC</sequence>
<protein>
    <submittedName>
        <fullName evidence="1">Uncharacterized protein</fullName>
    </submittedName>
</protein>
<proteinExistence type="predicted"/>
<evidence type="ECO:0000313" key="2">
    <source>
        <dbReference type="Proteomes" id="UP001649230"/>
    </source>
</evidence>
<organism evidence="1 2">
    <name type="scientific">Paenibacillus hexagrammi</name>
    <dbReference type="NCBI Taxonomy" id="2908839"/>
    <lineage>
        <taxon>Bacteria</taxon>
        <taxon>Bacillati</taxon>
        <taxon>Bacillota</taxon>
        <taxon>Bacilli</taxon>
        <taxon>Bacillales</taxon>
        <taxon>Paenibacillaceae</taxon>
        <taxon>Paenibacillus</taxon>
    </lineage>
</organism>
<name>A0ABY3SKW5_9BACL</name>